<feature type="transmembrane region" description="Helical" evidence="7">
    <location>
        <begin position="136"/>
        <end position="158"/>
    </location>
</feature>
<keyword evidence="5 7" id="KW-0472">Membrane</keyword>
<dbReference type="EMBL" id="LIAE01010490">
    <property type="protein sequence ID" value="PAV59958.1"/>
    <property type="molecule type" value="Genomic_DNA"/>
</dbReference>
<dbReference type="InterPro" id="IPR019395">
    <property type="entry name" value="Transmembrane_161A/B"/>
</dbReference>
<evidence type="ECO:0000313" key="9">
    <source>
        <dbReference type="Proteomes" id="UP000218231"/>
    </source>
</evidence>
<evidence type="ECO:0000256" key="4">
    <source>
        <dbReference type="ARBA" id="ARBA00022989"/>
    </source>
</evidence>
<dbReference type="Proteomes" id="UP000218231">
    <property type="component" value="Unassembled WGS sequence"/>
</dbReference>
<evidence type="ECO:0000256" key="6">
    <source>
        <dbReference type="ARBA" id="ARBA00023180"/>
    </source>
</evidence>
<reference evidence="8 9" key="1">
    <citation type="journal article" date="2017" name="Curr. Biol.">
        <title>Genome architecture and evolution of a unichromosomal asexual nematode.</title>
        <authorList>
            <person name="Fradin H."/>
            <person name="Zegar C."/>
            <person name="Gutwein M."/>
            <person name="Lucas J."/>
            <person name="Kovtun M."/>
            <person name="Corcoran D."/>
            <person name="Baugh L.R."/>
            <person name="Kiontke K."/>
            <person name="Gunsalus K."/>
            <person name="Fitch D.H."/>
            <person name="Piano F."/>
        </authorList>
    </citation>
    <scope>NUCLEOTIDE SEQUENCE [LARGE SCALE GENOMIC DNA]</scope>
    <source>
        <strain evidence="8">PF1309</strain>
    </source>
</reference>
<feature type="transmembrane region" description="Helical" evidence="7">
    <location>
        <begin position="263"/>
        <end position="283"/>
    </location>
</feature>
<evidence type="ECO:0000313" key="8">
    <source>
        <dbReference type="EMBL" id="PAV59958.1"/>
    </source>
</evidence>
<evidence type="ECO:0008006" key="10">
    <source>
        <dbReference type="Google" id="ProtNLM"/>
    </source>
</evidence>
<evidence type="ECO:0000256" key="2">
    <source>
        <dbReference type="ARBA" id="ARBA00009706"/>
    </source>
</evidence>
<evidence type="ECO:0000256" key="7">
    <source>
        <dbReference type="SAM" id="Phobius"/>
    </source>
</evidence>
<dbReference type="PANTHER" id="PTHR13624:SF6">
    <property type="entry name" value="EMEI"/>
    <property type="match status" value="1"/>
</dbReference>
<feature type="transmembrane region" description="Helical" evidence="7">
    <location>
        <begin position="359"/>
        <end position="383"/>
    </location>
</feature>
<dbReference type="AlphaFoldDB" id="A0A2A2JDW7"/>
<evidence type="ECO:0000256" key="3">
    <source>
        <dbReference type="ARBA" id="ARBA00022692"/>
    </source>
</evidence>
<feature type="transmembrane region" description="Helical" evidence="7">
    <location>
        <begin position="429"/>
        <end position="451"/>
    </location>
</feature>
<feature type="transmembrane region" description="Helical" evidence="7">
    <location>
        <begin position="225"/>
        <end position="251"/>
    </location>
</feature>
<keyword evidence="3 7" id="KW-0812">Transmembrane</keyword>
<dbReference type="PANTHER" id="PTHR13624">
    <property type="entry name" value="RE42071P"/>
    <property type="match status" value="1"/>
</dbReference>
<comment type="similarity">
    <text evidence="2">Belongs to the TMEM161 family.</text>
</comment>
<organism evidence="8 9">
    <name type="scientific">Diploscapter pachys</name>
    <dbReference type="NCBI Taxonomy" id="2018661"/>
    <lineage>
        <taxon>Eukaryota</taxon>
        <taxon>Metazoa</taxon>
        <taxon>Ecdysozoa</taxon>
        <taxon>Nematoda</taxon>
        <taxon>Chromadorea</taxon>
        <taxon>Rhabditida</taxon>
        <taxon>Rhabditina</taxon>
        <taxon>Rhabditomorpha</taxon>
        <taxon>Rhabditoidea</taxon>
        <taxon>Rhabditidae</taxon>
        <taxon>Diploscapter</taxon>
    </lineage>
</organism>
<feature type="transmembrane region" description="Helical" evidence="7">
    <location>
        <begin position="6"/>
        <end position="28"/>
    </location>
</feature>
<comment type="subcellular location">
    <subcellularLocation>
        <location evidence="1">Membrane</location>
        <topology evidence="1">Multi-pass membrane protein</topology>
    </subcellularLocation>
</comment>
<name>A0A2A2JDW7_9BILA</name>
<comment type="caution">
    <text evidence="8">The sequence shown here is derived from an EMBL/GenBank/DDBJ whole genome shotgun (WGS) entry which is preliminary data.</text>
</comment>
<keyword evidence="6" id="KW-0325">Glycoprotein</keyword>
<keyword evidence="9" id="KW-1185">Reference proteome</keyword>
<dbReference type="STRING" id="2018661.A0A2A2JDW7"/>
<dbReference type="Pfam" id="PF10268">
    <property type="entry name" value="Tmemb_161AB"/>
    <property type="match status" value="1"/>
</dbReference>
<feature type="transmembrane region" description="Helical" evidence="7">
    <location>
        <begin position="165"/>
        <end position="184"/>
    </location>
</feature>
<protein>
    <recommendedName>
        <fullName evidence="10">Transmembrane protein 161B</fullName>
    </recommendedName>
</protein>
<proteinExistence type="inferred from homology"/>
<feature type="transmembrane region" description="Helical" evidence="7">
    <location>
        <begin position="102"/>
        <end position="124"/>
    </location>
</feature>
<keyword evidence="4 7" id="KW-1133">Transmembrane helix</keyword>
<accession>A0A2A2JDW7</accession>
<gene>
    <name evidence="8" type="ORF">WR25_18036</name>
</gene>
<evidence type="ECO:0000256" key="1">
    <source>
        <dbReference type="ARBA" id="ARBA00004141"/>
    </source>
</evidence>
<dbReference type="OrthoDB" id="784140at2759"/>
<evidence type="ECO:0000256" key="5">
    <source>
        <dbReference type="ARBA" id="ARBA00023136"/>
    </source>
</evidence>
<dbReference type="GO" id="GO:0016020">
    <property type="term" value="C:membrane"/>
    <property type="evidence" value="ECO:0007669"/>
    <property type="project" value="UniProtKB-SubCell"/>
</dbReference>
<feature type="transmembrane region" description="Helical" evidence="7">
    <location>
        <begin position="303"/>
        <end position="321"/>
    </location>
</feature>
<sequence length="457" mass="52647">MAVLGFHLVITLVLLAVISKIKNTMAFVKFFVTKGLYRFIAPSNEDLRTLLPARKENPRARKKRMEEEDNDGFNVSKQSPFTLKICEVSPDDLQRFQMYDNLHWLCVYVPTCFLVYAMSEVFLYLMPDNSDFNVSLLWLICAIFFILQAMVSLTAYLFRNEDERGLLLTFGALYFLCSCIFTMSTERYFDVALLSAYDRFNENLVQTMLVNGVETDASVKPQSPLLLYISLSIFFSFLSAMHVFPCFRYALMYLKSNQQRRPIVQLANHVTFVMPAIIILLFIKPVKEELIGGRRKLLTEDQLQILRIYLVFLWAFLRFLAKGVHLQAHLNLAHDKVLQLQQETGYIKNYQLQTIIFRYYSYFCCAALQYFTPVLLTIMFSLLLKTTCGLSWLCTSSLSASASSAPALAATNPIGVFRSVFDPVVCRAIWSYLLIMLLLIDFSLSSIGVIYHTYFVR</sequence>